<feature type="region of interest" description="Disordered" evidence="1">
    <location>
        <begin position="343"/>
        <end position="450"/>
    </location>
</feature>
<feature type="compositionally biased region" description="Acidic residues" evidence="1">
    <location>
        <begin position="437"/>
        <end position="447"/>
    </location>
</feature>
<dbReference type="Gramene" id="PRQ28861">
    <property type="protein sequence ID" value="PRQ28861"/>
    <property type="gene ID" value="RchiOBHm_Chr5g0007571"/>
</dbReference>
<dbReference type="STRING" id="74649.A0A2P6Q3U4"/>
<feature type="region of interest" description="Disordered" evidence="1">
    <location>
        <begin position="853"/>
        <end position="876"/>
    </location>
</feature>
<evidence type="ECO:0000256" key="1">
    <source>
        <dbReference type="SAM" id="MobiDB-lite"/>
    </source>
</evidence>
<evidence type="ECO:0000313" key="3">
    <source>
        <dbReference type="Proteomes" id="UP000238479"/>
    </source>
</evidence>
<feature type="region of interest" description="Disordered" evidence="1">
    <location>
        <begin position="264"/>
        <end position="298"/>
    </location>
</feature>
<feature type="region of interest" description="Disordered" evidence="1">
    <location>
        <begin position="109"/>
        <end position="140"/>
    </location>
</feature>
<comment type="caution">
    <text evidence="2">The sequence shown here is derived from an EMBL/GenBank/DDBJ whole genome shotgun (WGS) entry which is preliminary data.</text>
</comment>
<protein>
    <recommendedName>
        <fullName evidence="4">COP1-interacting protein</fullName>
    </recommendedName>
</protein>
<feature type="compositionally biased region" description="Basic residues" evidence="1">
    <location>
        <begin position="402"/>
        <end position="411"/>
    </location>
</feature>
<dbReference type="Proteomes" id="UP000238479">
    <property type="component" value="Chromosome 5"/>
</dbReference>
<feature type="compositionally biased region" description="Basic and acidic residues" evidence="1">
    <location>
        <begin position="360"/>
        <end position="374"/>
    </location>
</feature>
<feature type="compositionally biased region" description="Basic and acidic residues" evidence="1">
    <location>
        <begin position="853"/>
        <end position="865"/>
    </location>
</feature>
<dbReference type="PANTHER" id="PTHR31008:SF0">
    <property type="entry name" value="CSL1"/>
    <property type="match status" value="1"/>
</dbReference>
<sequence length="876" mass="97915">MAQLDHASFQLTPTRTRCDLLIFYGGKSEKLASGLFQPFVSHLKSLKDEISRGGYSITLRPPTRDAHWFTKPTFQRFVRFVSTPAVLERFVSIEKEILQIESSVQLEEGNVSANGGTRRSADSLSLKKKGEHEEAVDAAENENSKVHLQRLLGTRLALLRKEQAMAYARGLVAGFEIHNLDALIMFADAFGASRLREACINFRELHKKKHTDGLWREELAAMAACSSSELQLPGVSGIVMANETDVPNQNIMLNLLNGGLTNNASKSGSTPSHASLDGKTDNIMPASDQVPMPFPNQNPQYFYSMPPYHGYPFPNMQSFPPHYPSNMQWPPSMDEASYGKQFDYRRTQRSSSRSKKNYPNRKESEYSEEGKQTDSSDSTYTSDDDSDTLQEKRHSSSENLTKKKFKKKSSRKVVIQNINYITPKRKDGNKGGVSDESLSDEGVDDGDSDKQKFKKAEELLMALHESNSHEGDVEDSRCILNGSDNVNSMATNGFGDEHFIMSSSNGRNSLGSRPTVELGFEEHLKKPTASPAADPLVMIERNGRNEDMVKLEDFRNEVNFRSGIERKDGTDEEKLFLQRSEEQGTGNGYGFSTAAAVSTIRKSWRGEDWFRANNSVNAENQMVKPTVFYGDCIFTPEKTNQANKKGMCIDDSFFIQSRSAVENTYESPWKTEDADLSLAEQKENGKVDTPQDKHGLSKIAEPDDLYMVLERDSKLEANGISWPVDYAADIAFQEANRRCSGVVETPDDVDKKPASNGTDANLKKINKLPGTKDRDGRSSGLRKPVGSNRFDIKSKKPSPASRPIVHKSKQEREEEIRKKMEEMVMERQKRIAEKTAAGGFAPAAARRVSLDSKTAKGFIKNDRSKLQSTKRTSLPL</sequence>
<name>A0A2P6Q3U4_ROSCH</name>
<gene>
    <name evidence="2" type="ORF">RchiOBHm_Chr5g0007571</name>
</gene>
<evidence type="ECO:0000313" key="2">
    <source>
        <dbReference type="EMBL" id="PRQ28861.1"/>
    </source>
</evidence>
<keyword evidence="3" id="KW-1185">Reference proteome</keyword>
<feature type="compositionally biased region" description="Polar residues" evidence="1">
    <location>
        <begin position="264"/>
        <end position="273"/>
    </location>
</feature>
<feature type="region of interest" description="Disordered" evidence="1">
    <location>
        <begin position="743"/>
        <end position="817"/>
    </location>
</feature>
<organism evidence="2 3">
    <name type="scientific">Rosa chinensis</name>
    <name type="common">China rose</name>
    <dbReference type="NCBI Taxonomy" id="74649"/>
    <lineage>
        <taxon>Eukaryota</taxon>
        <taxon>Viridiplantae</taxon>
        <taxon>Streptophyta</taxon>
        <taxon>Embryophyta</taxon>
        <taxon>Tracheophyta</taxon>
        <taxon>Spermatophyta</taxon>
        <taxon>Magnoliopsida</taxon>
        <taxon>eudicotyledons</taxon>
        <taxon>Gunneridae</taxon>
        <taxon>Pentapetalae</taxon>
        <taxon>rosids</taxon>
        <taxon>fabids</taxon>
        <taxon>Rosales</taxon>
        <taxon>Rosaceae</taxon>
        <taxon>Rosoideae</taxon>
        <taxon>Rosoideae incertae sedis</taxon>
        <taxon>Rosa</taxon>
    </lineage>
</organism>
<reference evidence="2 3" key="1">
    <citation type="journal article" date="2018" name="Nat. Genet.">
        <title>The Rosa genome provides new insights in the design of modern roses.</title>
        <authorList>
            <person name="Bendahmane M."/>
        </authorList>
    </citation>
    <scope>NUCLEOTIDE SEQUENCE [LARGE SCALE GENOMIC DNA]</scope>
    <source>
        <strain evidence="3">cv. Old Blush</strain>
    </source>
</reference>
<feature type="compositionally biased region" description="Polar residues" evidence="1">
    <location>
        <begin position="866"/>
        <end position="876"/>
    </location>
</feature>
<dbReference type="EMBL" id="PDCK01000043">
    <property type="protein sequence ID" value="PRQ28861.1"/>
    <property type="molecule type" value="Genomic_DNA"/>
</dbReference>
<dbReference type="AlphaFoldDB" id="A0A2P6Q3U4"/>
<proteinExistence type="predicted"/>
<accession>A0A2P6Q3U4</accession>
<dbReference type="OMA" id="CELLVFC"/>
<feature type="compositionally biased region" description="Basic and acidic residues" evidence="1">
    <location>
        <begin position="808"/>
        <end position="817"/>
    </location>
</feature>
<evidence type="ECO:0008006" key="4">
    <source>
        <dbReference type="Google" id="ProtNLM"/>
    </source>
</evidence>
<dbReference type="OrthoDB" id="1749136at2759"/>
<dbReference type="PANTHER" id="PTHR31008">
    <property type="entry name" value="COP1-INTERACTING PROTEIN-RELATED"/>
    <property type="match status" value="1"/>
</dbReference>